<protein>
    <recommendedName>
        <fullName evidence="3">WYL domain-containing protein</fullName>
    </recommendedName>
</protein>
<proteinExistence type="predicted"/>
<evidence type="ECO:0008006" key="3">
    <source>
        <dbReference type="Google" id="ProtNLM"/>
    </source>
</evidence>
<sequence length="373" mass="41352">MLQPPEFAQFTEEASRLAVATLKLDAESVDLGSREGVSASLRRAASFMCPTSPNRLVDAVFSAMRPISTCELSRDDVVDTLELLVASGDLLELRRESGRSTRLLYLAPPSYIELVPGTYLLMGIRPFDAPLLEDDLALDIDYENHTRILRLDSSTATSRLGALGLQCVMRNRWVASPAPELPKELIGRYRARLDVAGEAGQLDGLSILDPLSSVRYYRGRWRVPVPSDTGDFVARRPQAYGADLWCVLRLQEGFPQRIIDLPVEDSVVPGRDEAWRYQAAVDALGGSPQQFRIRQGVTRDATFDFFLPLPGFAERYLQLVGLSLGKTAGALFSFRVPHAVTGEVAAFLTDMLWMAQEGESSGVRNAHHRRDDR</sequence>
<name>A0ABT0YGG8_9ACTN</name>
<accession>A0ABT0YGG8</accession>
<organism evidence="1 2">
    <name type="scientific">Paractinoplanes hotanensis</name>
    <dbReference type="NCBI Taxonomy" id="2906497"/>
    <lineage>
        <taxon>Bacteria</taxon>
        <taxon>Bacillati</taxon>
        <taxon>Actinomycetota</taxon>
        <taxon>Actinomycetes</taxon>
        <taxon>Micromonosporales</taxon>
        <taxon>Micromonosporaceae</taxon>
        <taxon>Paractinoplanes</taxon>
    </lineage>
</organism>
<gene>
    <name evidence="1" type="ORF">LXN57_47345</name>
</gene>
<dbReference type="Proteomes" id="UP001523216">
    <property type="component" value="Unassembled WGS sequence"/>
</dbReference>
<reference evidence="1 2" key="1">
    <citation type="submission" date="2022-06" db="EMBL/GenBank/DDBJ databases">
        <title>Actinoplanes abujensis sp. nov., isolated from Nigerian arid soil.</title>
        <authorList>
            <person name="Ding P."/>
        </authorList>
    </citation>
    <scope>NUCLEOTIDE SEQUENCE [LARGE SCALE GENOMIC DNA]</scope>
    <source>
        <strain evidence="2">TRM88002</strain>
    </source>
</reference>
<evidence type="ECO:0000313" key="1">
    <source>
        <dbReference type="EMBL" id="MCM4085167.1"/>
    </source>
</evidence>
<keyword evidence="2" id="KW-1185">Reference proteome</keyword>
<evidence type="ECO:0000313" key="2">
    <source>
        <dbReference type="Proteomes" id="UP001523216"/>
    </source>
</evidence>
<comment type="caution">
    <text evidence="1">The sequence shown here is derived from an EMBL/GenBank/DDBJ whole genome shotgun (WGS) entry which is preliminary data.</text>
</comment>
<dbReference type="EMBL" id="JAMQOL010000102">
    <property type="protein sequence ID" value="MCM4085167.1"/>
    <property type="molecule type" value="Genomic_DNA"/>
</dbReference>
<dbReference type="RefSeq" id="WP_251804899.1">
    <property type="nucleotide sequence ID" value="NZ_JAMQOL010000102.1"/>
</dbReference>